<evidence type="ECO:0000313" key="3">
    <source>
        <dbReference type="Proteomes" id="UP000239899"/>
    </source>
</evidence>
<comment type="caution">
    <text evidence="2">The sequence shown here is derived from an EMBL/GenBank/DDBJ whole genome shotgun (WGS) entry which is preliminary data.</text>
</comment>
<dbReference type="SUPFAM" id="SSF50998">
    <property type="entry name" value="Quinoprotein alcohol dehydrogenase-like"/>
    <property type="match status" value="1"/>
</dbReference>
<reference evidence="2 3" key="1">
    <citation type="journal article" date="2018" name="Plant J.">
        <title>Genome sequences of Chlorella sorokiniana UTEX 1602 and Micractinium conductrix SAG 241.80: implications to maltose excretion by a green alga.</title>
        <authorList>
            <person name="Arriola M.B."/>
            <person name="Velmurugan N."/>
            <person name="Zhang Y."/>
            <person name="Plunkett M.H."/>
            <person name="Hondzo H."/>
            <person name="Barney B.M."/>
        </authorList>
    </citation>
    <scope>NUCLEOTIDE SEQUENCE [LARGE SCALE GENOMIC DNA]</scope>
    <source>
        <strain evidence="3">UTEX 1602</strain>
    </source>
</reference>
<dbReference type="Pfam" id="PF13360">
    <property type="entry name" value="PQQ_2"/>
    <property type="match status" value="2"/>
</dbReference>
<proteinExistence type="predicted"/>
<accession>A0A2P6TC71</accession>
<dbReference type="Gene3D" id="2.130.10.10">
    <property type="entry name" value="YVTN repeat-like/Quinoprotein amine dehydrogenase"/>
    <property type="match status" value="2"/>
</dbReference>
<gene>
    <name evidence="2" type="ORF">C2E21_9215</name>
</gene>
<feature type="domain" description="Pyrrolo-quinoline quinone repeat" evidence="1">
    <location>
        <begin position="458"/>
        <end position="509"/>
    </location>
</feature>
<dbReference type="InterPro" id="IPR015943">
    <property type="entry name" value="WD40/YVTN_repeat-like_dom_sf"/>
</dbReference>
<dbReference type="SMART" id="SM00564">
    <property type="entry name" value="PQQ"/>
    <property type="match status" value="3"/>
</dbReference>
<dbReference type="Proteomes" id="UP000239899">
    <property type="component" value="Unassembled WGS sequence"/>
</dbReference>
<dbReference type="OrthoDB" id="10265715at2759"/>
<dbReference type="InterPro" id="IPR002372">
    <property type="entry name" value="PQQ_rpt_dom"/>
</dbReference>
<dbReference type="PANTHER" id="PTHR34512">
    <property type="entry name" value="CELL SURFACE PROTEIN"/>
    <property type="match status" value="1"/>
</dbReference>
<organism evidence="2 3">
    <name type="scientific">Chlorella sorokiniana</name>
    <name type="common">Freshwater green alga</name>
    <dbReference type="NCBI Taxonomy" id="3076"/>
    <lineage>
        <taxon>Eukaryota</taxon>
        <taxon>Viridiplantae</taxon>
        <taxon>Chlorophyta</taxon>
        <taxon>core chlorophytes</taxon>
        <taxon>Trebouxiophyceae</taxon>
        <taxon>Chlorellales</taxon>
        <taxon>Chlorellaceae</taxon>
        <taxon>Chlorella clade</taxon>
        <taxon>Chlorella</taxon>
    </lineage>
</organism>
<protein>
    <submittedName>
        <fullName evidence="2">Pyrrolo-quinoline quinone</fullName>
    </submittedName>
</protein>
<evidence type="ECO:0000313" key="2">
    <source>
        <dbReference type="EMBL" id="PRW20235.1"/>
    </source>
</evidence>
<evidence type="ECO:0000259" key="1">
    <source>
        <dbReference type="Pfam" id="PF13360"/>
    </source>
</evidence>
<dbReference type="PANTHER" id="PTHR34512:SF30">
    <property type="entry name" value="OUTER MEMBRANE PROTEIN ASSEMBLY FACTOR BAMB"/>
    <property type="match status" value="1"/>
</dbReference>
<dbReference type="EMBL" id="LHPG02000025">
    <property type="protein sequence ID" value="PRW20235.1"/>
    <property type="molecule type" value="Genomic_DNA"/>
</dbReference>
<sequence length="566" mass="57833">MGAPRRETGQNARRVSAAPLGLALLLAGLCSAAAASFNTQWSLGLPWADTISGFPGAVFGDDLLVAFTGLDGRQWELVGAAISGPDAGRVLWTAELPLGSQLPSTIAVAGELAVLELDGRVFAVDPRNGTVLWNATSPCSLGDPRMVDTREAFDFVYLVCNELSGDSTIIALSPEDGSPAWTLSTSSLAAALVPVRAAAARDGVFYYADTGSNITALRSEDGALLWRLDVSALVPSTLTGASVTHLLLTNDVLLIREYSAGQSFSAGPYSYLALQLNHTAGSRPSLLWAADSPESRDRLPPGVGEASPISPPALLSDDELFFYWSATAPPLETPLPTTPTVDTTAGSVEGAIVIEANGTGVAETRAADGATSAADKGSLRQLLAAATQLQAEPGAPAPVATKPLPLLLALAPAPAADLALNGTAVPSPIPVAPPVVPPKSEGVGLVAPEGFVSVPVLKARSVRTGEEAWSLELQPISGPSAAGGSVAVVTPDGLQVLDAASGQLRWSVEQRPISIYTYAPALIGGDAVAMKNCLNTLSPSSLCVYTRKPQPAAAPTAAQAPAPAAV</sequence>
<dbReference type="InterPro" id="IPR018391">
    <property type="entry name" value="PQQ_b-propeller_rpt"/>
</dbReference>
<keyword evidence="3" id="KW-1185">Reference proteome</keyword>
<dbReference type="AlphaFoldDB" id="A0A2P6TC71"/>
<feature type="domain" description="Pyrrolo-quinoline quinone repeat" evidence="1">
    <location>
        <begin position="85"/>
        <end position="232"/>
    </location>
</feature>
<name>A0A2P6TC71_CHLSO</name>
<dbReference type="InterPro" id="IPR011047">
    <property type="entry name" value="Quinoprotein_ADH-like_sf"/>
</dbReference>